<proteinExistence type="predicted"/>
<dbReference type="SUPFAM" id="SSF52047">
    <property type="entry name" value="RNI-like"/>
    <property type="match status" value="1"/>
</dbReference>
<dbReference type="Gene3D" id="3.80.10.10">
    <property type="entry name" value="Ribonuclease Inhibitor"/>
    <property type="match status" value="1"/>
</dbReference>
<evidence type="ECO:0000313" key="1">
    <source>
        <dbReference type="EMBL" id="SVD21835.1"/>
    </source>
</evidence>
<accession>A0A382TJ79</accession>
<protein>
    <submittedName>
        <fullName evidence="1">Uncharacterized protein</fullName>
    </submittedName>
</protein>
<dbReference type="InterPro" id="IPR032675">
    <property type="entry name" value="LRR_dom_sf"/>
</dbReference>
<dbReference type="AlphaFoldDB" id="A0A382TJ79"/>
<dbReference type="EMBL" id="UINC01136832">
    <property type="protein sequence ID" value="SVD21835.1"/>
    <property type="molecule type" value="Genomic_DNA"/>
</dbReference>
<sequence length="151" mass="17109">MSQKTRFKNVEIIFEGRLRGNQLMLSGKDLTAEEAKLLWESPKMIEVSWLDLADNNLGDNGIRGLVDCPSLENIQYLNLNKNGISDQGLEILAKAKFLGKLKRLHLKDNPIEGKGVVALFSSENLDSLSTFQINDGWTCKKREGWRYKPQT</sequence>
<reference evidence="1" key="1">
    <citation type="submission" date="2018-05" db="EMBL/GenBank/DDBJ databases">
        <authorList>
            <person name="Lanie J.A."/>
            <person name="Ng W.-L."/>
            <person name="Kazmierczak K.M."/>
            <person name="Andrzejewski T.M."/>
            <person name="Davidsen T.M."/>
            <person name="Wayne K.J."/>
            <person name="Tettelin H."/>
            <person name="Glass J.I."/>
            <person name="Rusch D."/>
            <person name="Podicherti R."/>
            <person name="Tsui H.-C.T."/>
            <person name="Winkler M.E."/>
        </authorList>
    </citation>
    <scope>NUCLEOTIDE SEQUENCE</scope>
</reference>
<dbReference type="Pfam" id="PF13516">
    <property type="entry name" value="LRR_6"/>
    <property type="match status" value="3"/>
</dbReference>
<organism evidence="1">
    <name type="scientific">marine metagenome</name>
    <dbReference type="NCBI Taxonomy" id="408172"/>
    <lineage>
        <taxon>unclassified sequences</taxon>
        <taxon>metagenomes</taxon>
        <taxon>ecological metagenomes</taxon>
    </lineage>
</organism>
<dbReference type="InterPro" id="IPR001611">
    <property type="entry name" value="Leu-rich_rpt"/>
</dbReference>
<gene>
    <name evidence="1" type="ORF">METZ01_LOCUS374689</name>
</gene>
<name>A0A382TJ79_9ZZZZ</name>